<dbReference type="EMBL" id="DWZI01000066">
    <property type="protein sequence ID" value="HJA87063.1"/>
    <property type="molecule type" value="Genomic_DNA"/>
</dbReference>
<evidence type="ECO:0000313" key="2">
    <source>
        <dbReference type="EMBL" id="HJA87063.1"/>
    </source>
</evidence>
<sequence length="147" mass="16939">MKKYLDNSVLVPELGRLVGEGRVVTVMVRGNSMLPFLVDGRDAVTLRRCLPDRLSVGDVVMARTTDGRTVLHRIIRREGNRLYLQGDGNVYQTEEATVEEVWAVVAEVTRKGRRYRVNGMAWQGYSWIWRRLGVFGRRCVLALYRRI</sequence>
<dbReference type="InterPro" id="IPR036286">
    <property type="entry name" value="LexA/Signal_pep-like_sf"/>
</dbReference>
<accession>A0A9D2KWE9</accession>
<dbReference type="InterPro" id="IPR015927">
    <property type="entry name" value="Peptidase_S24_S26A/B/C"/>
</dbReference>
<dbReference type="Pfam" id="PF00717">
    <property type="entry name" value="Peptidase_S24"/>
    <property type="match status" value="1"/>
</dbReference>
<dbReference type="AlphaFoldDB" id="A0A9D2KWE9"/>
<name>A0A9D2KWE9_9BACE</name>
<evidence type="ECO:0000259" key="1">
    <source>
        <dbReference type="Pfam" id="PF00717"/>
    </source>
</evidence>
<proteinExistence type="predicted"/>
<organism evidence="2 3">
    <name type="scientific">Candidatus Bacteroides avicola</name>
    <dbReference type="NCBI Taxonomy" id="2838468"/>
    <lineage>
        <taxon>Bacteria</taxon>
        <taxon>Pseudomonadati</taxon>
        <taxon>Bacteroidota</taxon>
        <taxon>Bacteroidia</taxon>
        <taxon>Bacteroidales</taxon>
        <taxon>Bacteroidaceae</taxon>
        <taxon>Bacteroides</taxon>
    </lineage>
</organism>
<comment type="caution">
    <text evidence="2">The sequence shown here is derived from an EMBL/GenBank/DDBJ whole genome shotgun (WGS) entry which is preliminary data.</text>
</comment>
<dbReference type="Gene3D" id="2.10.109.10">
    <property type="entry name" value="Umud Fragment, subunit A"/>
    <property type="match status" value="1"/>
</dbReference>
<reference evidence="2" key="2">
    <citation type="submission" date="2021-04" db="EMBL/GenBank/DDBJ databases">
        <authorList>
            <person name="Gilroy R."/>
        </authorList>
    </citation>
    <scope>NUCLEOTIDE SEQUENCE</scope>
    <source>
        <strain evidence="2">ChiHjej12B11-9795</strain>
    </source>
</reference>
<gene>
    <name evidence="2" type="ORF">H9950_12895</name>
</gene>
<dbReference type="CDD" id="cd06462">
    <property type="entry name" value="Peptidase_S24_S26"/>
    <property type="match status" value="1"/>
</dbReference>
<evidence type="ECO:0000313" key="3">
    <source>
        <dbReference type="Proteomes" id="UP000823862"/>
    </source>
</evidence>
<reference evidence="2" key="1">
    <citation type="journal article" date="2021" name="PeerJ">
        <title>Extensive microbial diversity within the chicken gut microbiome revealed by metagenomics and culture.</title>
        <authorList>
            <person name="Gilroy R."/>
            <person name="Ravi A."/>
            <person name="Getino M."/>
            <person name="Pursley I."/>
            <person name="Horton D.L."/>
            <person name="Alikhan N.F."/>
            <person name="Baker D."/>
            <person name="Gharbi K."/>
            <person name="Hall N."/>
            <person name="Watson M."/>
            <person name="Adriaenssens E.M."/>
            <person name="Foster-Nyarko E."/>
            <person name="Jarju S."/>
            <person name="Secka A."/>
            <person name="Antonio M."/>
            <person name="Oren A."/>
            <person name="Chaudhuri R.R."/>
            <person name="La Ragione R."/>
            <person name="Hildebrand F."/>
            <person name="Pallen M.J."/>
        </authorList>
    </citation>
    <scope>NUCLEOTIDE SEQUENCE</scope>
    <source>
        <strain evidence="2">ChiHjej12B11-9795</strain>
    </source>
</reference>
<feature type="domain" description="Peptidase S24/S26A/S26B/S26C" evidence="1">
    <location>
        <begin position="19"/>
        <end position="108"/>
    </location>
</feature>
<dbReference type="SUPFAM" id="SSF51306">
    <property type="entry name" value="LexA/Signal peptidase"/>
    <property type="match status" value="1"/>
</dbReference>
<protein>
    <submittedName>
        <fullName evidence="2">S24/S26 family peptidase</fullName>
    </submittedName>
</protein>
<dbReference type="Proteomes" id="UP000823862">
    <property type="component" value="Unassembled WGS sequence"/>
</dbReference>